<keyword evidence="1" id="KW-1133">Transmembrane helix</keyword>
<dbReference type="Proteomes" id="UP001359559">
    <property type="component" value="Unassembled WGS sequence"/>
</dbReference>
<dbReference type="EMBL" id="JAYKXN010000008">
    <property type="protein sequence ID" value="KAK7263479.1"/>
    <property type="molecule type" value="Genomic_DNA"/>
</dbReference>
<feature type="transmembrane region" description="Helical" evidence="1">
    <location>
        <begin position="64"/>
        <end position="90"/>
    </location>
</feature>
<evidence type="ECO:0000313" key="3">
    <source>
        <dbReference type="Proteomes" id="UP001359559"/>
    </source>
</evidence>
<comment type="caution">
    <text evidence="2">The sequence shown here is derived from an EMBL/GenBank/DDBJ whole genome shotgun (WGS) entry which is preliminary data.</text>
</comment>
<organism evidence="2 3">
    <name type="scientific">Clitoria ternatea</name>
    <name type="common">Butterfly pea</name>
    <dbReference type="NCBI Taxonomy" id="43366"/>
    <lineage>
        <taxon>Eukaryota</taxon>
        <taxon>Viridiplantae</taxon>
        <taxon>Streptophyta</taxon>
        <taxon>Embryophyta</taxon>
        <taxon>Tracheophyta</taxon>
        <taxon>Spermatophyta</taxon>
        <taxon>Magnoliopsida</taxon>
        <taxon>eudicotyledons</taxon>
        <taxon>Gunneridae</taxon>
        <taxon>Pentapetalae</taxon>
        <taxon>rosids</taxon>
        <taxon>fabids</taxon>
        <taxon>Fabales</taxon>
        <taxon>Fabaceae</taxon>
        <taxon>Papilionoideae</taxon>
        <taxon>50 kb inversion clade</taxon>
        <taxon>NPAAA clade</taxon>
        <taxon>indigoferoid/millettioid clade</taxon>
        <taxon>Phaseoleae</taxon>
        <taxon>Clitoria</taxon>
    </lineage>
</organism>
<keyword evidence="1" id="KW-0472">Membrane</keyword>
<sequence length="124" mass="14481">MVQKIRELPNGTKVMRQTNAPYNLEPVNIVLVKSHPRLSRLPLSVLRIVAVSNFFRTGDTTGTFRIFCFIFFIKFNFNFVLWVCDCVLAVRLSPPFRFRPPLLSFLLSSAPKLKRIIQKKRERI</sequence>
<gene>
    <name evidence="2" type="ORF">RJT34_31070</name>
</gene>
<keyword evidence="3" id="KW-1185">Reference proteome</keyword>
<accession>A0AAN9EUU2</accession>
<evidence type="ECO:0000313" key="2">
    <source>
        <dbReference type="EMBL" id="KAK7263479.1"/>
    </source>
</evidence>
<dbReference type="AlphaFoldDB" id="A0AAN9EUU2"/>
<keyword evidence="1" id="KW-0812">Transmembrane</keyword>
<protein>
    <submittedName>
        <fullName evidence="2">Uncharacterized protein</fullName>
    </submittedName>
</protein>
<evidence type="ECO:0000256" key="1">
    <source>
        <dbReference type="SAM" id="Phobius"/>
    </source>
</evidence>
<proteinExistence type="predicted"/>
<reference evidence="2 3" key="1">
    <citation type="submission" date="2024-01" db="EMBL/GenBank/DDBJ databases">
        <title>The genomes of 5 underutilized Papilionoideae crops provide insights into root nodulation and disease resistance.</title>
        <authorList>
            <person name="Yuan L."/>
        </authorList>
    </citation>
    <scope>NUCLEOTIDE SEQUENCE [LARGE SCALE GENOMIC DNA]</scope>
    <source>
        <strain evidence="2">LY-2023</strain>
        <tissue evidence="2">Leaf</tissue>
    </source>
</reference>
<name>A0AAN9EUU2_CLITE</name>